<keyword evidence="4" id="KW-1185">Reference proteome</keyword>
<dbReference type="GO" id="GO:0016787">
    <property type="term" value="F:hydrolase activity"/>
    <property type="evidence" value="ECO:0007669"/>
    <property type="project" value="UniProtKB-KW"/>
</dbReference>
<dbReference type="OrthoDB" id="27092at2"/>
<keyword evidence="3" id="KW-0378">Hydrolase</keyword>
<organism evidence="3 4">
    <name type="scientific">Mycolicibacterium hodleri</name>
    <dbReference type="NCBI Taxonomy" id="49897"/>
    <lineage>
        <taxon>Bacteria</taxon>
        <taxon>Bacillati</taxon>
        <taxon>Actinomycetota</taxon>
        <taxon>Actinomycetes</taxon>
        <taxon>Mycobacteriales</taxon>
        <taxon>Mycobacteriaceae</taxon>
        <taxon>Mycolicibacterium</taxon>
    </lineage>
</organism>
<comment type="caution">
    <text evidence="3">The sequence shown here is derived from an EMBL/GenBank/DDBJ whole genome shotgun (WGS) entry which is preliminary data.</text>
</comment>
<dbReference type="Gene3D" id="3.40.50.1820">
    <property type="entry name" value="alpha/beta hydrolase"/>
    <property type="match status" value="1"/>
</dbReference>
<gene>
    <name evidence="3" type="ORF">EAH80_00435</name>
</gene>
<dbReference type="InterPro" id="IPR050266">
    <property type="entry name" value="AB_hydrolase_sf"/>
</dbReference>
<dbReference type="PANTHER" id="PTHR43798">
    <property type="entry name" value="MONOACYLGLYCEROL LIPASE"/>
    <property type="match status" value="1"/>
</dbReference>
<sequence>MTIHSRLWYLAVPGVAIVAGTVIAVRVTKNRLTDNRTVSAALELTSHHRGGNGSPLLLLHGVGSIWRAWSPVLPYLDEHHDVIVPTLAGHGGAAALDPLHPPSINALADSIEAQLDELGIDRLHIAGNSLGGWLGIELARRGRALSLVLFSPAGAWRSQRSIEMRSAAIGFSVGALSRYSARADLLSTNAALRWLMVAPQVAYPSRFPADILAASIRASAMSPVVAPLLREIIRGQVEPLPADRDYPVRLVWGNEDRVLPYAGFGEPMLRRLPGAELVRVAGFGHVPMTDDPARVARLILDVTSIVEDNLHAEQTGSDG</sequence>
<dbReference type="Pfam" id="PF12697">
    <property type="entry name" value="Abhydrolase_6"/>
    <property type="match status" value="1"/>
</dbReference>
<evidence type="ECO:0000256" key="1">
    <source>
        <dbReference type="SAM" id="Phobius"/>
    </source>
</evidence>
<dbReference type="GO" id="GO:0016020">
    <property type="term" value="C:membrane"/>
    <property type="evidence" value="ECO:0007669"/>
    <property type="project" value="TreeGrafter"/>
</dbReference>
<evidence type="ECO:0000313" key="3">
    <source>
        <dbReference type="EMBL" id="TPG36482.1"/>
    </source>
</evidence>
<dbReference type="InterPro" id="IPR000073">
    <property type="entry name" value="AB_hydrolase_1"/>
</dbReference>
<reference evidence="3 4" key="1">
    <citation type="journal article" date="2019" name="Environ. Microbiol.">
        <title>Species interactions and distinct microbial communities in high Arctic permafrost affected cryosols are associated with the CH4 and CO2 gas fluxes.</title>
        <authorList>
            <person name="Altshuler I."/>
            <person name="Hamel J."/>
            <person name="Turney S."/>
            <person name="Magnuson E."/>
            <person name="Levesque R."/>
            <person name="Greer C."/>
            <person name="Whyte L.G."/>
        </authorList>
    </citation>
    <scope>NUCLEOTIDE SEQUENCE [LARGE SCALE GENOMIC DNA]</scope>
    <source>
        <strain evidence="3 4">S5.20</strain>
    </source>
</reference>
<keyword evidence="1" id="KW-1133">Transmembrane helix</keyword>
<protein>
    <submittedName>
        <fullName evidence="3">Alpha/beta fold hydrolase</fullName>
    </submittedName>
</protein>
<evidence type="ECO:0000259" key="2">
    <source>
        <dbReference type="Pfam" id="PF12697"/>
    </source>
</evidence>
<proteinExistence type="predicted"/>
<feature type="domain" description="AB hydrolase-1" evidence="2">
    <location>
        <begin position="56"/>
        <end position="297"/>
    </location>
</feature>
<dbReference type="PANTHER" id="PTHR43798:SF33">
    <property type="entry name" value="HYDROLASE, PUTATIVE (AFU_ORTHOLOGUE AFUA_2G14860)-RELATED"/>
    <property type="match status" value="1"/>
</dbReference>
<keyword evidence="1" id="KW-0812">Transmembrane</keyword>
<name>A0A502EHI1_9MYCO</name>
<keyword evidence="1" id="KW-0472">Membrane</keyword>
<evidence type="ECO:0000313" key="4">
    <source>
        <dbReference type="Proteomes" id="UP000320095"/>
    </source>
</evidence>
<dbReference type="AlphaFoldDB" id="A0A502EHI1"/>
<dbReference type="Proteomes" id="UP000320095">
    <property type="component" value="Unassembled WGS sequence"/>
</dbReference>
<dbReference type="SUPFAM" id="SSF53474">
    <property type="entry name" value="alpha/beta-Hydrolases"/>
    <property type="match status" value="1"/>
</dbReference>
<dbReference type="InterPro" id="IPR029058">
    <property type="entry name" value="AB_hydrolase_fold"/>
</dbReference>
<dbReference type="EMBL" id="RCZG01000001">
    <property type="protein sequence ID" value="TPG36482.1"/>
    <property type="molecule type" value="Genomic_DNA"/>
</dbReference>
<dbReference type="PRINTS" id="PR00111">
    <property type="entry name" value="ABHYDROLASE"/>
</dbReference>
<accession>A0A502EHI1</accession>
<feature type="transmembrane region" description="Helical" evidence="1">
    <location>
        <begin position="7"/>
        <end position="27"/>
    </location>
</feature>
<dbReference type="RefSeq" id="WP_140687105.1">
    <property type="nucleotide sequence ID" value="NZ_RCZG01000001.1"/>
</dbReference>